<evidence type="ECO:0000313" key="5">
    <source>
        <dbReference type="EMBL" id="SVD27727.1"/>
    </source>
</evidence>
<feature type="non-terminal residue" evidence="5">
    <location>
        <position position="126"/>
    </location>
</feature>
<sequence>MRPTILSCAVTGSFTTRAHNPNLPITPEEIAGESIAAANAGAAICHIHVRDPETGTPSMELEYYREVVTRIRASDTDLIINLTTGPGGRFVPSDDDPKVAAPATSLTRPEVRTEHVVELKPEICSL</sequence>
<dbReference type="Gene3D" id="3.20.20.70">
    <property type="entry name" value="Aldolase class I"/>
    <property type="match status" value="1"/>
</dbReference>
<organism evidence="5">
    <name type="scientific">marine metagenome</name>
    <dbReference type="NCBI Taxonomy" id="408172"/>
    <lineage>
        <taxon>unclassified sequences</taxon>
        <taxon>metagenomes</taxon>
        <taxon>ecological metagenomes</taxon>
    </lineage>
</organism>
<dbReference type="Pfam" id="PF05853">
    <property type="entry name" value="BKACE"/>
    <property type="match status" value="1"/>
</dbReference>
<evidence type="ECO:0000256" key="1">
    <source>
        <dbReference type="ARBA" id="ARBA00001947"/>
    </source>
</evidence>
<proteinExistence type="predicted"/>
<protein>
    <recommendedName>
        <fullName evidence="6">3-keto-5-aminohexanoate cleavage enzyme</fullName>
    </recommendedName>
</protein>
<accession>A0A382U177</accession>
<evidence type="ECO:0000256" key="3">
    <source>
        <dbReference type="ARBA" id="ARBA00022723"/>
    </source>
</evidence>
<dbReference type="PANTHER" id="PTHR37418:SF2">
    <property type="entry name" value="3-KETO-5-AMINOHEXANOATE CLEAVAGE ENZYME"/>
    <property type="match status" value="1"/>
</dbReference>
<dbReference type="AlphaFoldDB" id="A0A382U177"/>
<dbReference type="EMBL" id="UINC01140531">
    <property type="protein sequence ID" value="SVD27727.1"/>
    <property type="molecule type" value="Genomic_DNA"/>
</dbReference>
<keyword evidence="2" id="KW-0808">Transferase</keyword>
<name>A0A382U177_9ZZZZ</name>
<keyword evidence="4" id="KW-0862">Zinc</keyword>
<dbReference type="PANTHER" id="PTHR37418">
    <property type="entry name" value="3-KETO-5-AMINOHEXANOATE CLEAVAGE ENZYME-RELATED"/>
    <property type="match status" value="1"/>
</dbReference>
<evidence type="ECO:0008006" key="6">
    <source>
        <dbReference type="Google" id="ProtNLM"/>
    </source>
</evidence>
<comment type="cofactor">
    <cofactor evidence="1">
        <name>Zn(2+)</name>
        <dbReference type="ChEBI" id="CHEBI:29105"/>
    </cofactor>
</comment>
<evidence type="ECO:0000256" key="2">
    <source>
        <dbReference type="ARBA" id="ARBA00022679"/>
    </source>
</evidence>
<dbReference type="GO" id="GO:0043720">
    <property type="term" value="F:3-keto-5-aminohexanoate cleavage activity"/>
    <property type="evidence" value="ECO:0007669"/>
    <property type="project" value="InterPro"/>
</dbReference>
<evidence type="ECO:0000256" key="4">
    <source>
        <dbReference type="ARBA" id="ARBA00022833"/>
    </source>
</evidence>
<reference evidence="5" key="1">
    <citation type="submission" date="2018-05" db="EMBL/GenBank/DDBJ databases">
        <authorList>
            <person name="Lanie J.A."/>
            <person name="Ng W.-L."/>
            <person name="Kazmierczak K.M."/>
            <person name="Andrzejewski T.M."/>
            <person name="Davidsen T.M."/>
            <person name="Wayne K.J."/>
            <person name="Tettelin H."/>
            <person name="Glass J.I."/>
            <person name="Rusch D."/>
            <person name="Podicherti R."/>
            <person name="Tsui H.-C.T."/>
            <person name="Winkler M.E."/>
        </authorList>
    </citation>
    <scope>NUCLEOTIDE SEQUENCE</scope>
</reference>
<dbReference type="InterPro" id="IPR013785">
    <property type="entry name" value="Aldolase_TIM"/>
</dbReference>
<dbReference type="InterPro" id="IPR008567">
    <property type="entry name" value="BKACE"/>
</dbReference>
<dbReference type="GO" id="GO:0046872">
    <property type="term" value="F:metal ion binding"/>
    <property type="evidence" value="ECO:0007669"/>
    <property type="project" value="UniProtKB-KW"/>
</dbReference>
<keyword evidence="3" id="KW-0479">Metal-binding</keyword>
<gene>
    <name evidence="5" type="ORF">METZ01_LOCUS380581</name>
</gene>